<keyword evidence="6" id="KW-1185">Reference proteome</keyword>
<dbReference type="PANTHER" id="PTHR10434:SF11">
    <property type="entry name" value="1-ACYL-SN-GLYCEROL-3-PHOSPHATE ACYLTRANSFERASE"/>
    <property type="match status" value="1"/>
</dbReference>
<feature type="domain" description="Phospholipid/glycerol acyltransferase" evidence="4">
    <location>
        <begin position="72"/>
        <end position="191"/>
    </location>
</feature>
<evidence type="ECO:0000256" key="2">
    <source>
        <dbReference type="ARBA" id="ARBA00023315"/>
    </source>
</evidence>
<evidence type="ECO:0000256" key="3">
    <source>
        <dbReference type="SAM" id="MobiDB-lite"/>
    </source>
</evidence>
<accession>A0ABP6RLH9</accession>
<evidence type="ECO:0000313" key="6">
    <source>
        <dbReference type="Proteomes" id="UP001500483"/>
    </source>
</evidence>
<evidence type="ECO:0000313" key="5">
    <source>
        <dbReference type="EMBL" id="GAA3355955.1"/>
    </source>
</evidence>
<proteinExistence type="predicted"/>
<gene>
    <name evidence="5" type="ORF">GCM10020366_18130</name>
</gene>
<dbReference type="Proteomes" id="UP001500483">
    <property type="component" value="Unassembled WGS sequence"/>
</dbReference>
<reference evidence="6" key="1">
    <citation type="journal article" date="2019" name="Int. J. Syst. Evol. Microbiol.">
        <title>The Global Catalogue of Microorganisms (GCM) 10K type strain sequencing project: providing services to taxonomists for standard genome sequencing and annotation.</title>
        <authorList>
            <consortium name="The Broad Institute Genomics Platform"/>
            <consortium name="The Broad Institute Genome Sequencing Center for Infectious Disease"/>
            <person name="Wu L."/>
            <person name="Ma J."/>
        </authorList>
    </citation>
    <scope>NUCLEOTIDE SEQUENCE [LARGE SCALE GENOMIC DNA]</scope>
    <source>
        <strain evidence="6">JCM 9687</strain>
    </source>
</reference>
<sequence length="290" mass="31949">MRSSVVMVAQPVGPLEPSPRAPRAARRSRARSFAQAPLLWRVLLRIDRALILLTGRLRVTGDVPDELRGGPLLLAANHIGNIDALVLMAACGRRRLALRFLATGGLFDAPVLGPVLRRCGHLRANRGKANAAEALDDVVRSLEEDPRPVLVYPEGRLSLEPGLWPERGKTGVARMALASTAPVIPVSQWGAHEAMCYGMLRIEGFRDVRVLLSSWFAAIRRRPVLRVHFGDPVDLSDLSAHRPGDARRARDRIMRAITAGLVPLRADEPDVPSHEDPTRPITDQRSPWRP</sequence>
<dbReference type="InterPro" id="IPR002123">
    <property type="entry name" value="Plipid/glycerol_acylTrfase"/>
</dbReference>
<evidence type="ECO:0000256" key="1">
    <source>
        <dbReference type="ARBA" id="ARBA00022679"/>
    </source>
</evidence>
<evidence type="ECO:0000259" key="4">
    <source>
        <dbReference type="SMART" id="SM00563"/>
    </source>
</evidence>
<name>A0ABP6RLH9_9PSEU</name>
<dbReference type="GO" id="GO:0016746">
    <property type="term" value="F:acyltransferase activity"/>
    <property type="evidence" value="ECO:0007669"/>
    <property type="project" value="UniProtKB-KW"/>
</dbReference>
<dbReference type="EMBL" id="BAAAYK010000038">
    <property type="protein sequence ID" value="GAA3355955.1"/>
    <property type="molecule type" value="Genomic_DNA"/>
</dbReference>
<dbReference type="Pfam" id="PF01553">
    <property type="entry name" value="Acyltransferase"/>
    <property type="match status" value="1"/>
</dbReference>
<organism evidence="5 6">
    <name type="scientific">Saccharopolyspora gregorii</name>
    <dbReference type="NCBI Taxonomy" id="33914"/>
    <lineage>
        <taxon>Bacteria</taxon>
        <taxon>Bacillati</taxon>
        <taxon>Actinomycetota</taxon>
        <taxon>Actinomycetes</taxon>
        <taxon>Pseudonocardiales</taxon>
        <taxon>Pseudonocardiaceae</taxon>
        <taxon>Saccharopolyspora</taxon>
    </lineage>
</organism>
<dbReference type="CDD" id="cd07989">
    <property type="entry name" value="LPLAT_AGPAT-like"/>
    <property type="match status" value="1"/>
</dbReference>
<feature type="region of interest" description="Disordered" evidence="3">
    <location>
        <begin position="265"/>
        <end position="290"/>
    </location>
</feature>
<dbReference type="SUPFAM" id="SSF69593">
    <property type="entry name" value="Glycerol-3-phosphate (1)-acyltransferase"/>
    <property type="match status" value="1"/>
</dbReference>
<feature type="compositionally biased region" description="Polar residues" evidence="3">
    <location>
        <begin position="281"/>
        <end position="290"/>
    </location>
</feature>
<dbReference type="PANTHER" id="PTHR10434">
    <property type="entry name" value="1-ACYL-SN-GLYCEROL-3-PHOSPHATE ACYLTRANSFERASE"/>
    <property type="match status" value="1"/>
</dbReference>
<keyword evidence="2 5" id="KW-0012">Acyltransferase</keyword>
<dbReference type="SMART" id="SM00563">
    <property type="entry name" value="PlsC"/>
    <property type="match status" value="1"/>
</dbReference>
<comment type="caution">
    <text evidence="5">The sequence shown here is derived from an EMBL/GenBank/DDBJ whole genome shotgun (WGS) entry which is preliminary data.</text>
</comment>
<protein>
    <submittedName>
        <fullName evidence="5">Lysophospholipid acyltransferase family protein</fullName>
    </submittedName>
</protein>
<feature type="region of interest" description="Disordered" evidence="3">
    <location>
        <begin position="1"/>
        <end position="27"/>
    </location>
</feature>
<keyword evidence="1" id="KW-0808">Transferase</keyword>
<feature type="compositionally biased region" description="Basic and acidic residues" evidence="3">
    <location>
        <begin position="265"/>
        <end position="278"/>
    </location>
</feature>